<feature type="domain" description="Endonuclease/exonuclease/phosphatase" evidence="2">
    <location>
        <begin position="84"/>
        <end position="199"/>
    </location>
</feature>
<dbReference type="PANTHER" id="PTHR33273">
    <property type="entry name" value="DOMAIN-CONTAINING PROTEIN, PUTATIVE-RELATED"/>
    <property type="match status" value="1"/>
</dbReference>
<dbReference type="SUPFAM" id="SSF56219">
    <property type="entry name" value="DNase I-like"/>
    <property type="match status" value="1"/>
</dbReference>
<evidence type="ECO:0000259" key="2">
    <source>
        <dbReference type="Pfam" id="PF14529"/>
    </source>
</evidence>
<dbReference type="GeneID" id="117215548"/>
<dbReference type="Pfam" id="PF14529">
    <property type="entry name" value="Exo_endo_phos_2"/>
    <property type="match status" value="1"/>
</dbReference>
<dbReference type="CDD" id="cd09077">
    <property type="entry name" value="R1-I-EN"/>
    <property type="match status" value="1"/>
</dbReference>
<dbReference type="InterPro" id="IPR036691">
    <property type="entry name" value="Endo/exonu/phosph_ase_sf"/>
</dbReference>
<reference evidence="4" key="1">
    <citation type="submission" date="2025-08" db="UniProtKB">
        <authorList>
            <consortium name="RefSeq"/>
        </authorList>
    </citation>
    <scope>IDENTIFICATION</scope>
    <source>
        <tissue evidence="4">Muscle</tissue>
    </source>
</reference>
<feature type="region of interest" description="Disordered" evidence="1">
    <location>
        <begin position="206"/>
        <end position="230"/>
    </location>
</feature>
<dbReference type="PANTHER" id="PTHR33273:SF4">
    <property type="entry name" value="ENDONUCLEASE_EXONUCLEASE_PHOSPHATASE DOMAIN-CONTAINING PROTEIN"/>
    <property type="match status" value="1"/>
</dbReference>
<protein>
    <submittedName>
        <fullName evidence="4">Uncharacterized protein LOC117215548</fullName>
    </submittedName>
</protein>
<sequence length="278" mass="30642">MRIFQTNLGRSRRAQDLLFQTIRENAVALAVVAEPYSMLDAPDWTGDTDEMVAVTWTSAPGALAHGVSLERGNEYVAVEWAEMVVVIVYVSPNCGWTAYEEFPEKSASGFPWPVLVPGDFNTHSTEWGNPRTNARGRAFSDWAAGFVLLFVNRGSASTCVARRGCSVVDISWATPDAFRRVSGWRVSEGVETLSDHLYILMEARETPRPGMTSTGDGRGPPRAGRARPPPRWKVKERNEDLLRAAAIATVWSWEVLTMTTTETGVEEDAVPPARGLRA</sequence>
<dbReference type="RefSeq" id="XP_033317785.1">
    <property type="nucleotide sequence ID" value="XM_033461894.1"/>
</dbReference>
<dbReference type="KEGG" id="bbif:117215548"/>
<dbReference type="GO" id="GO:0003824">
    <property type="term" value="F:catalytic activity"/>
    <property type="evidence" value="ECO:0007669"/>
    <property type="project" value="InterPro"/>
</dbReference>
<proteinExistence type="predicted"/>
<evidence type="ECO:0000313" key="3">
    <source>
        <dbReference type="Proteomes" id="UP000515164"/>
    </source>
</evidence>
<accession>A0A6P8NTS7</accession>
<gene>
    <name evidence="4" type="primary">LOC117215548</name>
</gene>
<keyword evidence="3" id="KW-1185">Reference proteome</keyword>
<evidence type="ECO:0000256" key="1">
    <source>
        <dbReference type="SAM" id="MobiDB-lite"/>
    </source>
</evidence>
<dbReference type="Gene3D" id="3.60.10.10">
    <property type="entry name" value="Endonuclease/exonuclease/phosphatase"/>
    <property type="match status" value="1"/>
</dbReference>
<dbReference type="Proteomes" id="UP000515164">
    <property type="component" value="Unplaced"/>
</dbReference>
<evidence type="ECO:0000313" key="4">
    <source>
        <dbReference type="RefSeq" id="XP_033317785.1"/>
    </source>
</evidence>
<name>A0A6P8NTS7_9HYME</name>
<dbReference type="InterPro" id="IPR005135">
    <property type="entry name" value="Endo/exonuclease/phosphatase"/>
</dbReference>
<organism evidence="3 4">
    <name type="scientific">Bombus bifarius</name>
    <dbReference type="NCBI Taxonomy" id="103933"/>
    <lineage>
        <taxon>Eukaryota</taxon>
        <taxon>Metazoa</taxon>
        <taxon>Ecdysozoa</taxon>
        <taxon>Arthropoda</taxon>
        <taxon>Hexapoda</taxon>
        <taxon>Insecta</taxon>
        <taxon>Pterygota</taxon>
        <taxon>Neoptera</taxon>
        <taxon>Endopterygota</taxon>
        <taxon>Hymenoptera</taxon>
        <taxon>Apocrita</taxon>
        <taxon>Aculeata</taxon>
        <taxon>Apoidea</taxon>
        <taxon>Anthophila</taxon>
        <taxon>Apidae</taxon>
        <taxon>Bombus</taxon>
        <taxon>Pyrobombus</taxon>
    </lineage>
</organism>
<dbReference type="AlphaFoldDB" id="A0A6P8NTS7"/>